<evidence type="ECO:0000313" key="3">
    <source>
        <dbReference type="EMBL" id="QSZ66263.1"/>
    </source>
</evidence>
<dbReference type="Pfam" id="PF13649">
    <property type="entry name" value="Methyltransf_25"/>
    <property type="match status" value="1"/>
</dbReference>
<accession>A0A8A3S2W7</accession>
<dbReference type="RefSeq" id="WP_265581585.1">
    <property type="nucleotide sequence ID" value="NZ_CP036172.1"/>
</dbReference>
<dbReference type="SUPFAM" id="SSF53335">
    <property type="entry name" value="S-adenosyl-L-methionine-dependent methyltransferases"/>
    <property type="match status" value="1"/>
</dbReference>
<dbReference type="GeneID" id="76422988"/>
<dbReference type="GO" id="GO:0016126">
    <property type="term" value="P:sterol biosynthetic process"/>
    <property type="evidence" value="ECO:0007669"/>
    <property type="project" value="TreeGrafter"/>
</dbReference>
<dbReference type="GO" id="GO:0032259">
    <property type="term" value="P:methylation"/>
    <property type="evidence" value="ECO:0007669"/>
    <property type="project" value="UniProtKB-KW"/>
</dbReference>
<protein>
    <submittedName>
        <fullName evidence="3">Class I SAM-dependent methyltransferase</fullName>
    </submittedName>
</protein>
<reference evidence="3" key="2">
    <citation type="submission" date="2019-02" db="EMBL/GenBank/DDBJ databases">
        <authorList>
            <person name="Chen S.-C."/>
            <person name="Chien H.-H."/>
            <person name="Lai M.-C."/>
        </authorList>
    </citation>
    <scope>NUCLEOTIDE SEQUENCE</scope>
    <source>
        <strain evidence="3">N2F9704</strain>
    </source>
</reference>
<dbReference type="Proteomes" id="UP001042704">
    <property type="component" value="Chromosome"/>
</dbReference>
<dbReference type="AlphaFoldDB" id="A0A8A3S2W7"/>
<dbReference type="EMBL" id="CP036172">
    <property type="protein sequence ID" value="QSZ66263.1"/>
    <property type="molecule type" value="Genomic_DNA"/>
</dbReference>
<evidence type="ECO:0000259" key="2">
    <source>
        <dbReference type="Pfam" id="PF13649"/>
    </source>
</evidence>
<keyword evidence="1" id="KW-0808">Transferase</keyword>
<dbReference type="InterPro" id="IPR029063">
    <property type="entry name" value="SAM-dependent_MTases_sf"/>
</dbReference>
<dbReference type="PANTHER" id="PTHR44068">
    <property type="entry name" value="ZGC:194242"/>
    <property type="match status" value="1"/>
</dbReference>
<evidence type="ECO:0000313" key="4">
    <source>
        <dbReference type="Proteomes" id="UP001042704"/>
    </source>
</evidence>
<dbReference type="Gene3D" id="3.40.50.150">
    <property type="entry name" value="Vaccinia Virus protein VP39"/>
    <property type="match status" value="1"/>
</dbReference>
<keyword evidence="3" id="KW-0489">Methyltransferase</keyword>
<dbReference type="InterPro" id="IPR050447">
    <property type="entry name" value="Erg6_SMT_methyltransf"/>
</dbReference>
<dbReference type="CDD" id="cd02440">
    <property type="entry name" value="AdoMet_MTases"/>
    <property type="match status" value="1"/>
</dbReference>
<dbReference type="KEGG" id="maqe:RJ40_01490"/>
<organism evidence="3 4">
    <name type="scientific">Methanofollis aquaemaris</name>
    <dbReference type="NCBI Taxonomy" id="126734"/>
    <lineage>
        <taxon>Archaea</taxon>
        <taxon>Methanobacteriati</taxon>
        <taxon>Methanobacteriota</taxon>
        <taxon>Stenosarchaea group</taxon>
        <taxon>Methanomicrobia</taxon>
        <taxon>Methanomicrobiales</taxon>
        <taxon>Methanomicrobiaceae</taxon>
        <taxon>Methanofollis</taxon>
    </lineage>
</organism>
<name>A0A8A3S2W7_9EURY</name>
<dbReference type="PANTHER" id="PTHR44068:SF1">
    <property type="entry name" value="HYPOTHETICAL LOC100005854"/>
    <property type="match status" value="1"/>
</dbReference>
<proteinExistence type="predicted"/>
<gene>
    <name evidence="3" type="ORF">RJ40_01490</name>
</gene>
<dbReference type="InterPro" id="IPR041698">
    <property type="entry name" value="Methyltransf_25"/>
</dbReference>
<feature type="domain" description="Methyltransferase" evidence="2">
    <location>
        <begin position="40"/>
        <end position="135"/>
    </location>
</feature>
<dbReference type="GO" id="GO:0003838">
    <property type="term" value="F:sterol 24-C-methyltransferase activity"/>
    <property type="evidence" value="ECO:0007669"/>
    <property type="project" value="TreeGrafter"/>
</dbReference>
<evidence type="ECO:0000256" key="1">
    <source>
        <dbReference type="ARBA" id="ARBA00022679"/>
    </source>
</evidence>
<sequence>MDISLICRLFETLPRQGPGNDESTARAFALIPELPENPEILDVGCGSGMQTLALAQLCPDARITAVDVHRPVLDALEERAAAAGVADRIKTICASMDDLPFENHSFDLIWAEGSIFIIGFEKGLSYWKQFLKDGGYMAVSESAWFTAAPSAEAKAFWAEIYPAIRTEAEYTAVIADCGLDLVGSFRLPEAAWWDDYYRPLETRLEEFAAEHAGDAGAMELVEMTKKEIAVYRAHAAEYGYVFFVMRK</sequence>
<keyword evidence="4" id="KW-1185">Reference proteome</keyword>
<reference evidence="3" key="1">
    <citation type="journal article" date="2001" name="Int. J. Syst. Evol. Microbiol.">
        <title>Methanofollis aquaemaris sp. nov., a methanogen isolated from an aquaculture fish pond.</title>
        <authorList>
            <person name="Lai M.C."/>
            <person name="Chen S.C."/>
        </authorList>
    </citation>
    <scope>NUCLEOTIDE SEQUENCE</scope>
    <source>
        <strain evidence="3">N2F9704</strain>
    </source>
</reference>